<evidence type="ECO:0000313" key="6">
    <source>
        <dbReference type="Proteomes" id="UP000245942"/>
    </source>
</evidence>
<sequence length="486" mass="55287">MRKGRLWEMIQKMPKGSLLHCHMDGTVSATWLIDAALRYDSVIHIRAESPLLAPEDLYRVQVSLKPMPAFKSYSPSSNLFSHDYDTDEWMPLKEARKLFPFKSPYASRLEGFEKGTDIPSAEGRSRSEAGLVHWLHSLMTMTPVVGSKPMESSPEAWARFESTFAIIGGVISYEPILASYLKEMVLVHARDNIQYLETRLNFVEETYLSTDAVTPLPHLRWVEIFRTSVDEANAELRAEGKGECQCKIIYATVRFVTPERLRWYTEDCLQLARAHPDLIIGFDLVGHEDPLLRLREYVPELLRFKQRQVEEGLDIPLILHAGETLGDGNGTDENLYDALLLDSKRLGHAYSLPKHPELMKMCRERNVCVESCPISNEILRYVGNMASHPLPILVNHGVPVALSNDDPCQFGNFGLSHDFWQVCNASDATGLAALKTFALTSLEHSRLTPSERARHMERFNSDWENWLTWIVKTYGEERNGPTKQGN</sequence>
<evidence type="ECO:0000256" key="1">
    <source>
        <dbReference type="ARBA" id="ARBA00001947"/>
    </source>
</evidence>
<dbReference type="PANTHER" id="PTHR11409">
    <property type="entry name" value="ADENOSINE DEAMINASE"/>
    <property type="match status" value="1"/>
</dbReference>
<dbReference type="GO" id="GO:0006154">
    <property type="term" value="P:adenosine catabolic process"/>
    <property type="evidence" value="ECO:0007669"/>
    <property type="project" value="TreeGrafter"/>
</dbReference>
<keyword evidence="2" id="KW-0479">Metal-binding</keyword>
<dbReference type="Pfam" id="PF00962">
    <property type="entry name" value="A_deaminase"/>
    <property type="match status" value="1"/>
</dbReference>
<evidence type="ECO:0000256" key="3">
    <source>
        <dbReference type="ARBA" id="ARBA00022801"/>
    </source>
</evidence>
<keyword evidence="3 5" id="KW-0378">Hydrolase</keyword>
<keyword evidence="6" id="KW-1185">Reference proteome</keyword>
<evidence type="ECO:0000256" key="2">
    <source>
        <dbReference type="ARBA" id="ARBA00022723"/>
    </source>
</evidence>
<dbReference type="InterPro" id="IPR032466">
    <property type="entry name" value="Metal_Hydrolase"/>
</dbReference>
<feature type="domain" description="Adenosine deaminase" evidence="4">
    <location>
        <begin position="152"/>
        <end position="454"/>
    </location>
</feature>
<dbReference type="STRING" id="1684307.A0A316UH30"/>
<dbReference type="AlphaFoldDB" id="A0A316UH30"/>
<proteinExistence type="predicted"/>
<dbReference type="GO" id="GO:0004000">
    <property type="term" value="F:adenosine deaminase activity"/>
    <property type="evidence" value="ECO:0007669"/>
    <property type="project" value="TreeGrafter"/>
</dbReference>
<dbReference type="GO" id="GO:0046872">
    <property type="term" value="F:metal ion binding"/>
    <property type="evidence" value="ECO:0007669"/>
    <property type="project" value="UniProtKB-KW"/>
</dbReference>
<protein>
    <submittedName>
        <fullName evidence="5">Metallo-dependent hydrolase</fullName>
    </submittedName>
</protein>
<dbReference type="InterPro" id="IPR001365">
    <property type="entry name" value="A_deaminase_dom"/>
</dbReference>
<gene>
    <name evidence="5" type="ORF">BCV69DRAFT_286204</name>
</gene>
<dbReference type="EMBL" id="KZ819321">
    <property type="protein sequence ID" value="PWN24228.1"/>
    <property type="molecule type" value="Genomic_DNA"/>
</dbReference>
<dbReference type="RefSeq" id="XP_025351388.1">
    <property type="nucleotide sequence ID" value="XM_025493515.1"/>
</dbReference>
<organism evidence="5 6">
    <name type="scientific">Pseudomicrostroma glucosiphilum</name>
    <dbReference type="NCBI Taxonomy" id="1684307"/>
    <lineage>
        <taxon>Eukaryota</taxon>
        <taxon>Fungi</taxon>
        <taxon>Dikarya</taxon>
        <taxon>Basidiomycota</taxon>
        <taxon>Ustilaginomycotina</taxon>
        <taxon>Exobasidiomycetes</taxon>
        <taxon>Microstromatales</taxon>
        <taxon>Microstromatales incertae sedis</taxon>
        <taxon>Pseudomicrostroma</taxon>
    </lineage>
</organism>
<dbReference type="GeneID" id="37015249"/>
<dbReference type="Proteomes" id="UP000245942">
    <property type="component" value="Unassembled WGS sequence"/>
</dbReference>
<comment type="cofactor">
    <cofactor evidence="1">
        <name>Zn(2+)</name>
        <dbReference type="ChEBI" id="CHEBI:29105"/>
    </cofactor>
</comment>
<dbReference type="Gene3D" id="3.20.20.140">
    <property type="entry name" value="Metal-dependent hydrolases"/>
    <property type="match status" value="1"/>
</dbReference>
<dbReference type="InterPro" id="IPR006330">
    <property type="entry name" value="Ado/ade_deaminase"/>
</dbReference>
<dbReference type="OrthoDB" id="7202371at2759"/>
<accession>A0A316UH30</accession>
<dbReference type="PANTHER" id="PTHR11409:SF39">
    <property type="entry name" value="ADENOSINE DEAMINASE 2"/>
    <property type="match status" value="1"/>
</dbReference>
<name>A0A316UH30_9BASI</name>
<evidence type="ECO:0000313" key="5">
    <source>
        <dbReference type="EMBL" id="PWN24228.1"/>
    </source>
</evidence>
<evidence type="ECO:0000259" key="4">
    <source>
        <dbReference type="Pfam" id="PF00962"/>
    </source>
</evidence>
<dbReference type="SUPFAM" id="SSF51556">
    <property type="entry name" value="Metallo-dependent hydrolases"/>
    <property type="match status" value="1"/>
</dbReference>
<reference evidence="5 6" key="1">
    <citation type="journal article" date="2018" name="Mol. Biol. Evol.">
        <title>Broad Genomic Sampling Reveals a Smut Pathogenic Ancestry of the Fungal Clade Ustilaginomycotina.</title>
        <authorList>
            <person name="Kijpornyongpan T."/>
            <person name="Mondo S.J."/>
            <person name="Barry K."/>
            <person name="Sandor L."/>
            <person name="Lee J."/>
            <person name="Lipzen A."/>
            <person name="Pangilinan J."/>
            <person name="LaButti K."/>
            <person name="Hainaut M."/>
            <person name="Henrissat B."/>
            <person name="Grigoriev I.V."/>
            <person name="Spatafora J.W."/>
            <person name="Aime M.C."/>
        </authorList>
    </citation>
    <scope>NUCLEOTIDE SEQUENCE [LARGE SCALE GENOMIC DNA]</scope>
    <source>
        <strain evidence="5 6">MCA 4718</strain>
    </source>
</reference>
<dbReference type="GO" id="GO:0046103">
    <property type="term" value="P:inosine biosynthetic process"/>
    <property type="evidence" value="ECO:0007669"/>
    <property type="project" value="TreeGrafter"/>
</dbReference>